<dbReference type="EMBL" id="WBSL01000009">
    <property type="protein sequence ID" value="MPY67816.1"/>
    <property type="molecule type" value="Genomic_DNA"/>
</dbReference>
<dbReference type="RefSeq" id="WP_152872128.1">
    <property type="nucleotide sequence ID" value="NZ_WBSL01000009.1"/>
</dbReference>
<sequence length="210" mass="22574">MTPLETDTVPYLTAEQQADTAHRRAAREHAERYAPTIGNMLRDMPISAGSPAEVHAALDLLGAALGEVRDARDAPESPAFLYGAACASLSRVLLLFLLEHEPEDPHRAAVLFITYAAAQRDHMAEGTPEARSFLEGADAGTLTPETAGAALNSFPSLHALTCFLGAHHAFSLAVEALADPADTRSRERLREALAVMRREVRQVTPSRAEA</sequence>
<protein>
    <submittedName>
        <fullName evidence="1">Uncharacterized protein</fullName>
    </submittedName>
</protein>
<organism evidence="1 2">
    <name type="scientific">Deinococcus terrestris</name>
    <dbReference type="NCBI Taxonomy" id="2651870"/>
    <lineage>
        <taxon>Bacteria</taxon>
        <taxon>Thermotogati</taxon>
        <taxon>Deinococcota</taxon>
        <taxon>Deinococci</taxon>
        <taxon>Deinococcales</taxon>
        <taxon>Deinococcaceae</taxon>
        <taxon>Deinococcus</taxon>
    </lineage>
</organism>
<proteinExistence type="predicted"/>
<name>A0A7X1NXV5_9DEIO</name>
<keyword evidence="2" id="KW-1185">Reference proteome</keyword>
<accession>A0A7X1NXV5</accession>
<evidence type="ECO:0000313" key="2">
    <source>
        <dbReference type="Proteomes" id="UP000484842"/>
    </source>
</evidence>
<dbReference type="AlphaFoldDB" id="A0A7X1NXV5"/>
<reference evidence="1 2" key="1">
    <citation type="submission" date="2019-10" db="EMBL/GenBank/DDBJ databases">
        <title>Deinococcus sp. isolated from soil.</title>
        <authorList>
            <person name="Li Y."/>
            <person name="Wang J."/>
        </authorList>
    </citation>
    <scope>NUCLEOTIDE SEQUENCE [LARGE SCALE GENOMIC DNA]</scope>
    <source>
        <strain evidence="1 2">SDU3-2</strain>
    </source>
</reference>
<evidence type="ECO:0000313" key="1">
    <source>
        <dbReference type="EMBL" id="MPY67816.1"/>
    </source>
</evidence>
<comment type="caution">
    <text evidence="1">The sequence shown here is derived from an EMBL/GenBank/DDBJ whole genome shotgun (WGS) entry which is preliminary data.</text>
</comment>
<gene>
    <name evidence="1" type="ORF">F8S09_14180</name>
</gene>
<dbReference type="Proteomes" id="UP000484842">
    <property type="component" value="Unassembled WGS sequence"/>
</dbReference>